<protein>
    <submittedName>
        <fullName evidence="2">Putative ligase forming aminoacyl-tRNA</fullName>
        <ecNumber evidence="2">6.1.1.-</ecNumber>
    </submittedName>
</protein>
<dbReference type="Gene3D" id="3.40.50.800">
    <property type="entry name" value="Anticodon-binding domain"/>
    <property type="match status" value="1"/>
</dbReference>
<evidence type="ECO:0000313" key="3">
    <source>
        <dbReference type="Proteomes" id="UP000238479"/>
    </source>
</evidence>
<dbReference type="GO" id="GO:0004827">
    <property type="term" value="F:proline-tRNA ligase activity"/>
    <property type="evidence" value="ECO:0007669"/>
    <property type="project" value="InterPro"/>
</dbReference>
<evidence type="ECO:0000313" key="2">
    <source>
        <dbReference type="EMBL" id="PRQ29349.1"/>
    </source>
</evidence>
<comment type="caution">
    <text evidence="2">The sequence shown here is derived from an EMBL/GenBank/DDBJ whole genome shotgun (WGS) entry which is preliminary data.</text>
</comment>
<dbReference type="PANTHER" id="PTHR43382:SF2">
    <property type="entry name" value="BIFUNCTIONAL GLUTAMATE_PROLINE--TRNA LIGASE"/>
    <property type="match status" value="1"/>
</dbReference>
<dbReference type="InterPro" id="IPR004499">
    <property type="entry name" value="Pro-tRNA-ligase_IIa_arc-type"/>
</dbReference>
<dbReference type="PANTHER" id="PTHR43382">
    <property type="entry name" value="PROLYL-TRNA SYNTHETASE"/>
    <property type="match status" value="1"/>
</dbReference>
<keyword evidence="2" id="KW-0436">Ligase</keyword>
<sequence>MLPKGLKKLDALVCSVGVMVMVHGDDRRLVMPPKVATLQAIVIPVISRNADAEAILEACRKTLDTLKKAGFRVKADLSRNPTPGQKYWHWEMKGVPLRIEIGQKSSAVCSSGQVRKSGHSSEQ</sequence>
<dbReference type="GO" id="GO:0006433">
    <property type="term" value="P:prolyl-tRNA aminoacylation"/>
    <property type="evidence" value="ECO:0007669"/>
    <property type="project" value="InterPro"/>
</dbReference>
<dbReference type="Gramene" id="PRQ29349">
    <property type="protein sequence ID" value="PRQ29349"/>
    <property type="gene ID" value="RchiOBHm_Chr5g0012941"/>
</dbReference>
<dbReference type="Pfam" id="PF03129">
    <property type="entry name" value="HGTP_anticodon"/>
    <property type="match status" value="1"/>
</dbReference>
<dbReference type="SUPFAM" id="SSF52954">
    <property type="entry name" value="Class II aaRS ABD-related"/>
    <property type="match status" value="1"/>
</dbReference>
<dbReference type="STRING" id="74649.A0A2P6Q5A6"/>
<dbReference type="AlphaFoldDB" id="A0A2P6Q5A6"/>
<reference evidence="2 3" key="1">
    <citation type="journal article" date="2018" name="Nat. Genet.">
        <title>The Rosa genome provides new insights in the design of modern roses.</title>
        <authorList>
            <person name="Bendahmane M."/>
        </authorList>
    </citation>
    <scope>NUCLEOTIDE SEQUENCE [LARGE SCALE GENOMIC DNA]</scope>
    <source>
        <strain evidence="3">cv. Old Blush</strain>
    </source>
</reference>
<dbReference type="OMA" id="SYLGEMF"/>
<dbReference type="GO" id="GO:0005737">
    <property type="term" value="C:cytoplasm"/>
    <property type="evidence" value="ECO:0007669"/>
    <property type="project" value="InterPro"/>
</dbReference>
<dbReference type="InterPro" id="IPR004154">
    <property type="entry name" value="Anticodon-bd"/>
</dbReference>
<dbReference type="GO" id="GO:0017101">
    <property type="term" value="C:aminoacyl-tRNA synthetase multienzyme complex"/>
    <property type="evidence" value="ECO:0007669"/>
    <property type="project" value="TreeGrafter"/>
</dbReference>
<accession>A0A2P6Q5A6</accession>
<dbReference type="Proteomes" id="UP000238479">
    <property type="component" value="Chromosome 5"/>
</dbReference>
<evidence type="ECO:0000259" key="1">
    <source>
        <dbReference type="Pfam" id="PF03129"/>
    </source>
</evidence>
<dbReference type="EC" id="6.1.1.-" evidence="2"/>
<keyword evidence="3" id="KW-1185">Reference proteome</keyword>
<name>A0A2P6Q5A6_ROSCH</name>
<organism evidence="2 3">
    <name type="scientific">Rosa chinensis</name>
    <name type="common">China rose</name>
    <dbReference type="NCBI Taxonomy" id="74649"/>
    <lineage>
        <taxon>Eukaryota</taxon>
        <taxon>Viridiplantae</taxon>
        <taxon>Streptophyta</taxon>
        <taxon>Embryophyta</taxon>
        <taxon>Tracheophyta</taxon>
        <taxon>Spermatophyta</taxon>
        <taxon>Magnoliopsida</taxon>
        <taxon>eudicotyledons</taxon>
        <taxon>Gunneridae</taxon>
        <taxon>Pentapetalae</taxon>
        <taxon>rosids</taxon>
        <taxon>fabids</taxon>
        <taxon>Rosales</taxon>
        <taxon>Rosaceae</taxon>
        <taxon>Rosoideae</taxon>
        <taxon>Rosoideae incertae sedis</taxon>
        <taxon>Rosa</taxon>
    </lineage>
</organism>
<dbReference type="InterPro" id="IPR036621">
    <property type="entry name" value="Anticodon-bd_dom_sf"/>
</dbReference>
<gene>
    <name evidence="2" type="ORF">RchiOBHm_Chr5g0012941</name>
</gene>
<feature type="domain" description="Anticodon-binding" evidence="1">
    <location>
        <begin position="39"/>
        <end position="105"/>
    </location>
</feature>
<dbReference type="GO" id="GO:0005524">
    <property type="term" value="F:ATP binding"/>
    <property type="evidence" value="ECO:0007669"/>
    <property type="project" value="InterPro"/>
</dbReference>
<dbReference type="EMBL" id="PDCK01000043">
    <property type="protein sequence ID" value="PRQ29349.1"/>
    <property type="molecule type" value="Genomic_DNA"/>
</dbReference>
<proteinExistence type="predicted"/>